<evidence type="ECO:0000259" key="3">
    <source>
        <dbReference type="Pfam" id="PF12853"/>
    </source>
</evidence>
<gene>
    <name evidence="4" type="ORF">FA09DRAFT_332615</name>
</gene>
<evidence type="ECO:0000256" key="1">
    <source>
        <dbReference type="SAM" id="Phobius"/>
    </source>
</evidence>
<dbReference type="STRING" id="58919.A0A316Z218"/>
<dbReference type="Pfam" id="PF10785">
    <property type="entry name" value="NADH-u_ox-rdase"/>
    <property type="match status" value="1"/>
</dbReference>
<dbReference type="OrthoDB" id="196140at2759"/>
<organism evidence="4 5">
    <name type="scientific">Tilletiopsis washingtonensis</name>
    <dbReference type="NCBI Taxonomy" id="58919"/>
    <lineage>
        <taxon>Eukaryota</taxon>
        <taxon>Fungi</taxon>
        <taxon>Dikarya</taxon>
        <taxon>Basidiomycota</taxon>
        <taxon>Ustilaginomycotina</taxon>
        <taxon>Exobasidiomycetes</taxon>
        <taxon>Entylomatales</taxon>
        <taxon>Entylomatales incertae sedis</taxon>
        <taxon>Tilletiopsis</taxon>
    </lineage>
</organism>
<proteinExistence type="predicted"/>
<keyword evidence="1" id="KW-0472">Membrane</keyword>
<evidence type="ECO:0000313" key="5">
    <source>
        <dbReference type="Proteomes" id="UP000245946"/>
    </source>
</evidence>
<dbReference type="Pfam" id="PF12853">
    <property type="entry name" value="NADH_u_ox_C"/>
    <property type="match status" value="1"/>
</dbReference>
<reference evidence="4 5" key="1">
    <citation type="journal article" date="2018" name="Mol. Biol. Evol.">
        <title>Broad Genomic Sampling Reveals a Smut Pathogenic Ancestry of the Fungal Clade Ustilaginomycotina.</title>
        <authorList>
            <person name="Kijpornyongpan T."/>
            <person name="Mondo S.J."/>
            <person name="Barry K."/>
            <person name="Sandor L."/>
            <person name="Lee J."/>
            <person name="Lipzen A."/>
            <person name="Pangilinan J."/>
            <person name="LaButti K."/>
            <person name="Hainaut M."/>
            <person name="Henrissat B."/>
            <person name="Grigoriev I.V."/>
            <person name="Spatafora J.W."/>
            <person name="Aime M.C."/>
        </authorList>
    </citation>
    <scope>NUCLEOTIDE SEQUENCE [LARGE SCALE GENOMIC DNA]</scope>
    <source>
        <strain evidence="4 5">MCA 4186</strain>
    </source>
</reference>
<keyword evidence="1" id="KW-1133">Transmembrane helix</keyword>
<dbReference type="GeneID" id="37271075"/>
<evidence type="ECO:0008006" key="6">
    <source>
        <dbReference type="Google" id="ProtNLM"/>
    </source>
</evidence>
<dbReference type="EMBL" id="KZ819308">
    <property type="protein sequence ID" value="PWN94962.1"/>
    <property type="molecule type" value="Genomic_DNA"/>
</dbReference>
<dbReference type="RefSeq" id="XP_025595241.1">
    <property type="nucleotide sequence ID" value="XM_025743531.1"/>
</dbReference>
<feature type="domain" description="NADH-ubiquinone oxidoreductase 21kDa subunit C-terminal fungi" evidence="3">
    <location>
        <begin position="111"/>
        <end position="155"/>
    </location>
</feature>
<evidence type="ECO:0000259" key="2">
    <source>
        <dbReference type="Pfam" id="PF10785"/>
    </source>
</evidence>
<dbReference type="Proteomes" id="UP000245946">
    <property type="component" value="Unassembled WGS sequence"/>
</dbReference>
<dbReference type="PANTHER" id="PTHR34062:SF1">
    <property type="entry name" value="NADH-UBIQUINONE OXIDOREDUCTASE 21KDA SUBUNIT N-TERMINAL DOMAIN-CONTAINING PROTEIN"/>
    <property type="match status" value="1"/>
</dbReference>
<feature type="domain" description="NADH-ubiquinone oxidoreductase 21kDa subunit N-terminal" evidence="2">
    <location>
        <begin position="5"/>
        <end position="89"/>
    </location>
</feature>
<protein>
    <recommendedName>
        <fullName evidence="6">NADH-ubiquinone oxidoreductase 21 kDa subunit</fullName>
    </recommendedName>
</protein>
<feature type="transmembrane region" description="Helical" evidence="1">
    <location>
        <begin position="29"/>
        <end position="48"/>
    </location>
</feature>
<evidence type="ECO:0000313" key="4">
    <source>
        <dbReference type="EMBL" id="PWN94962.1"/>
    </source>
</evidence>
<sequence length="165" mass="17909">MPASPQFPVLDTDPHFRRVVSYMRPSDHLVWAGAAGAFPGAIYAMEMFDPTRPARGSRSVLRLATLLGVGGGFLLAYQRSSFRLWGFTENAPEAARAEEEGASAAGLDPSKSGLDPYLRGVAHRNSAWSQLKFSVLPWFNVVNHEHHGEAAAKVMAEAKQGADDE</sequence>
<name>A0A316Z218_9BASI</name>
<dbReference type="InterPro" id="IPR053229">
    <property type="entry name" value="NADH-Q_oxidrdct_subunit"/>
</dbReference>
<feature type="transmembrane region" description="Helical" evidence="1">
    <location>
        <begin position="60"/>
        <end position="77"/>
    </location>
</feature>
<keyword evidence="1" id="KW-0812">Transmembrane</keyword>
<dbReference type="InterPro" id="IPR019721">
    <property type="entry name" value="NADH-UbQ_OxRdtase_su21_N"/>
</dbReference>
<dbReference type="InterPro" id="IPR024549">
    <property type="entry name" value="NADH-UbQ_OxRdtase_su21_C_fun"/>
</dbReference>
<accession>A0A316Z218</accession>
<keyword evidence="5" id="KW-1185">Reference proteome</keyword>
<dbReference type="PANTHER" id="PTHR34062">
    <property type="entry name" value="OXIDOREDUCTASE 21 KDA SUBUNIT, PUTATIVE (AFU_ORTHOLOGUE AFUA_4G04750)-RELATED"/>
    <property type="match status" value="1"/>
</dbReference>
<dbReference type="AlphaFoldDB" id="A0A316Z218"/>